<protein>
    <submittedName>
        <fullName evidence="8">DUF4011 domain-containing protein</fullName>
    </submittedName>
</protein>
<dbReference type="InterPro" id="IPR013584">
    <property type="entry name" value="RAP"/>
</dbReference>
<dbReference type="InterPro" id="IPR011335">
    <property type="entry name" value="Restrct_endonuc-II-like"/>
</dbReference>
<dbReference type="GO" id="GO:0016787">
    <property type="term" value="F:hydrolase activity"/>
    <property type="evidence" value="ECO:0007669"/>
    <property type="project" value="UniProtKB-KW"/>
</dbReference>
<dbReference type="CDD" id="cd18808">
    <property type="entry name" value="SF1_C_Upf1"/>
    <property type="match status" value="1"/>
</dbReference>
<comment type="caution">
    <text evidence="8">The sequence shown here is derived from an EMBL/GenBank/DDBJ whole genome shotgun (WGS) entry which is preliminary data.</text>
</comment>
<evidence type="ECO:0000313" key="8">
    <source>
        <dbReference type="EMBL" id="MDB6492335.1"/>
    </source>
</evidence>
<dbReference type="Pfam" id="PF18741">
    <property type="entry name" value="MTES_1575"/>
    <property type="match status" value="1"/>
</dbReference>
<dbReference type="FunFam" id="3.40.960.10:FF:000002">
    <property type="entry name" value="DNA helicase related protein"/>
    <property type="match status" value="1"/>
</dbReference>
<dbReference type="SUPFAM" id="SSF52540">
    <property type="entry name" value="P-loop containing nucleoside triphosphate hydrolases"/>
    <property type="match status" value="1"/>
</dbReference>
<gene>
    <name evidence="8" type="ORF">PMN70_09095</name>
</gene>
<dbReference type="Pfam" id="PF13087">
    <property type="entry name" value="AAA_12"/>
    <property type="match status" value="1"/>
</dbReference>
<dbReference type="InterPro" id="IPR041677">
    <property type="entry name" value="DNA2/NAM7_AAA_11"/>
</dbReference>
<dbReference type="PANTHER" id="PTHR43788">
    <property type="entry name" value="DNA2/NAM7 HELICASE FAMILY MEMBER"/>
    <property type="match status" value="1"/>
</dbReference>
<keyword evidence="3" id="KW-0378">Hydrolase</keyword>
<dbReference type="FunFam" id="3.40.50.300:FF:002063">
    <property type="entry name" value="DNA helicase related protein"/>
    <property type="match status" value="1"/>
</dbReference>
<evidence type="ECO:0000256" key="2">
    <source>
        <dbReference type="ARBA" id="ARBA00022741"/>
    </source>
</evidence>
<dbReference type="InterPro" id="IPR049468">
    <property type="entry name" value="Restrct_endonuc-II-like_dom"/>
</dbReference>
<organism evidence="8 9">
    <name type="scientific">Bifidobacterium pseudocatenulatum</name>
    <dbReference type="NCBI Taxonomy" id="28026"/>
    <lineage>
        <taxon>Bacteria</taxon>
        <taxon>Bacillati</taxon>
        <taxon>Actinomycetota</taxon>
        <taxon>Actinomycetes</taxon>
        <taxon>Bifidobacteriales</taxon>
        <taxon>Bifidobacteriaceae</taxon>
        <taxon>Bifidobacterium</taxon>
    </lineage>
</organism>
<evidence type="ECO:0000256" key="3">
    <source>
        <dbReference type="ARBA" id="ARBA00022801"/>
    </source>
</evidence>
<dbReference type="Proteomes" id="UP001212008">
    <property type="component" value="Unassembled WGS sequence"/>
</dbReference>
<dbReference type="EMBL" id="JAQKRA010000009">
    <property type="protein sequence ID" value="MDB6492335.1"/>
    <property type="molecule type" value="Genomic_DNA"/>
</dbReference>
<dbReference type="Gene3D" id="3.40.50.300">
    <property type="entry name" value="P-loop containing nucleotide triphosphate hydrolases"/>
    <property type="match status" value="3"/>
</dbReference>
<dbReference type="InterPro" id="IPR041679">
    <property type="entry name" value="DNA2/NAM7-like_C"/>
</dbReference>
<evidence type="ECO:0000256" key="1">
    <source>
        <dbReference type="ARBA" id="ARBA00007913"/>
    </source>
</evidence>
<comment type="similarity">
    <text evidence="1">Belongs to the DNA2/NAM7 helicase family.</text>
</comment>
<sequence>MMADTVTEQQNQPYIPDTARKKLDVLAEKLLDTGKRNNLVNCSMGARSFTIQVLLPSPQEILTALSDDQPFTVFDTAQYDENNDTASDSKPASDKDEDTSSPNENKTPSPSTQKETSSPTRKEAYLNKYSDAVGDHQALIWHESLNPRAALRRIAKKSKEFLEETGLNVTYMAFGFIEWQESESSHTSFYAPLLLMPVQMEQPSITDPISIAPSEDEVTVNPTFLYKVRAEYNIKLPQYQGDESLEEYFESVQQTIDGLHWKVVQQCAIGLFSFQKINMYKDLEDNADAILSNPNICQILGVDTGANWSTPQDSPKIENPLIDLHTVVDADSSQIEAIEMAKSGKSFVLQGPPGTGKSQTITNIIAECLYDGKKVLFVSEKLAALNVVYNKLKNVNLSEFCLELHSHKANKTDVVNDICHTIRAERSTVTSAAHMAIEEKRKAQHLLDDYEKELHSVRHPIEKSLYQLYESYAALRSAPDVKWPIPQIKTRNEADLSQATDLLEQYVNYIPLIGYDYTTNPWYGFVRQDTSLQARNTIEDLLRNSVALLEKLVPLQQEIVSQYDVDCKDVPKSLIWAAFFEFASISQILTPGLLQRDHFQAVNDSLQRLKDSSAKIVESRSFLESVCNDGIYELDGVDYYDALINDYRGVLQRLFSKDYKQLISNMSAHSKNGKRLSYREAVAIAEQLAQFQQQSDIYDQEKDPAETFLGSAYHGIDTDWDYVINQMGTLHEILLQGVSFDELSHRADFSDDQENFAHYARAFKDLFSSTTCDENTIRELSEYFDPTKFDILTESSDALLNRLTRCLNSIDMLINWCLFRDLMHRLSDEQLLPYIKMTITNNIDPECIVDAFRKQFYAQWIDSIISATPTLFAFKRSTQDNAIRTFRKKDNEQFSINQALIREKLSNQRPSQDFILPESDLSKLFREERKKRKKKNIRQILSTMGDLVQRVKPCFLMSPLSVSTLLGTNSVHFDVVIFDEASQIFPQDAIGAIYRAKQLIVAGDSKQMPPSNFFNTTIELDDSDDEVEDITDYESILDLCSTSMPQIQLRWHYRSRCEQLIAFSNHHFYDDGLITFPAASENAPGNGVEYQYVNGTFDRRATHTNRKEAEQVVNLIYQHIERYPERSLGIVAFSAAQQNLIDDLLMQRRQKSPEQEWFFMGHETEPFFIKNLETVQGDERDTIIFSIAYGLDKQGKLLFNFGPLNRAGGERRLNVAITRAKYNVQVVSSMHYTDIDLKRTKSEGARLLREYLNYAEHGSDTLESTLQVAPFDQFDSGFELEVCNFLRDHGFAVDTQVGCSGFRIDLGLKRPNSSDYVLAIECDGATYHSSKNARDRDRLRQEILENMGWKFYRIWSTDWFRNKSLEQQRLLEAASNAVHSVRNPLGGIDNRTTSGSLDGADNTENGSDVTSLDSSSTDVSPLSVFEETVSLQDSEFPLYKTADIPQLVEQYSSQNCLFRELIKAILQVEAPLSEELLLRRIVKPYFGQTRITERVRRDYERCMYGCEFEGIRRRGGFLYLGNCKISEIRLRRPNDADPEGTNPEGIRRDISEIAPEELAAGMLEILGQIFTVDKNSLYRALAKQCGVTRLGKNVTECMEQTLQLLVQENDVTVDGDQITLK</sequence>
<dbReference type="PANTHER" id="PTHR43788:SF8">
    <property type="entry name" value="DNA-BINDING PROTEIN SMUBP-2"/>
    <property type="match status" value="1"/>
</dbReference>
<dbReference type="GO" id="GO:0004386">
    <property type="term" value="F:helicase activity"/>
    <property type="evidence" value="ECO:0007669"/>
    <property type="project" value="UniProtKB-KW"/>
</dbReference>
<dbReference type="Pfam" id="PF13195">
    <property type="entry name" value="DUF4011"/>
    <property type="match status" value="1"/>
</dbReference>
<dbReference type="Gene3D" id="3.40.960.10">
    <property type="entry name" value="VSR Endonuclease"/>
    <property type="match status" value="1"/>
</dbReference>
<evidence type="ECO:0000256" key="4">
    <source>
        <dbReference type="ARBA" id="ARBA00022806"/>
    </source>
</evidence>
<evidence type="ECO:0000313" key="9">
    <source>
        <dbReference type="Proteomes" id="UP001212008"/>
    </source>
</evidence>
<name>A0ABD4W9S1_BIFPS</name>
<evidence type="ECO:0000259" key="7">
    <source>
        <dbReference type="SMART" id="SM00952"/>
    </source>
</evidence>
<dbReference type="SMART" id="SM00952">
    <property type="entry name" value="RAP"/>
    <property type="match status" value="1"/>
</dbReference>
<feature type="compositionally biased region" description="Polar residues" evidence="6">
    <location>
        <begin position="100"/>
        <end position="119"/>
    </location>
</feature>
<dbReference type="InterPro" id="IPR025103">
    <property type="entry name" value="DUF4011"/>
</dbReference>
<dbReference type="InterPro" id="IPR047187">
    <property type="entry name" value="SF1_C_Upf1"/>
</dbReference>
<keyword evidence="4" id="KW-0347">Helicase</keyword>
<evidence type="ECO:0000256" key="5">
    <source>
        <dbReference type="ARBA" id="ARBA00022840"/>
    </source>
</evidence>
<reference evidence="8 9" key="1">
    <citation type="submission" date="2023-01" db="EMBL/GenBank/DDBJ databases">
        <title>Human gut microbiome strain richness.</title>
        <authorList>
            <person name="Chen-Liaw A."/>
        </authorList>
    </citation>
    <scope>NUCLEOTIDE SEQUENCE [LARGE SCALE GENOMIC DNA]</scope>
    <source>
        <strain evidence="8 9">RTP21311st1_C8_RTP21311_201001</strain>
    </source>
</reference>
<keyword evidence="5" id="KW-0067">ATP-binding</keyword>
<feature type="domain" description="RAP" evidence="7">
    <location>
        <begin position="1320"/>
        <end position="1374"/>
    </location>
</feature>
<keyword evidence="2" id="KW-0547">Nucleotide-binding</keyword>
<dbReference type="InterPro" id="IPR050534">
    <property type="entry name" value="Coronavir_polyprotein_1ab"/>
</dbReference>
<proteinExistence type="inferred from homology"/>
<feature type="region of interest" description="Disordered" evidence="6">
    <location>
        <begin position="1384"/>
        <end position="1415"/>
    </location>
</feature>
<dbReference type="InterPro" id="IPR027417">
    <property type="entry name" value="P-loop_NTPase"/>
</dbReference>
<feature type="compositionally biased region" description="Polar residues" evidence="6">
    <location>
        <begin position="1390"/>
        <end position="1406"/>
    </location>
</feature>
<dbReference type="GO" id="GO:0005524">
    <property type="term" value="F:ATP binding"/>
    <property type="evidence" value="ECO:0007669"/>
    <property type="project" value="UniProtKB-KW"/>
</dbReference>
<evidence type="ECO:0000256" key="6">
    <source>
        <dbReference type="SAM" id="MobiDB-lite"/>
    </source>
</evidence>
<accession>A0ABD4W9S1</accession>
<dbReference type="SUPFAM" id="SSF52980">
    <property type="entry name" value="Restriction endonuclease-like"/>
    <property type="match status" value="1"/>
</dbReference>
<dbReference type="RefSeq" id="WP_271735482.1">
    <property type="nucleotide sequence ID" value="NZ_JAQKQX010000008.1"/>
</dbReference>
<dbReference type="Pfam" id="PF13086">
    <property type="entry name" value="AAA_11"/>
    <property type="match status" value="1"/>
</dbReference>
<feature type="region of interest" description="Disordered" evidence="6">
    <location>
        <begin position="78"/>
        <end position="121"/>
    </location>
</feature>